<sequence length="94" mass="10771">MLTRVASSLRGIRAMHTSAVVRKKMLMATFDQLPIPYKPFESSYRKENYIFNRILTVGVVAFVSSCGLMYAYDLLGIEPLLAPKSYRNRVVHRD</sequence>
<dbReference type="Proteomes" id="UP000046395">
    <property type="component" value="Unassembled WGS sequence"/>
</dbReference>
<name>A0A5S6QQ96_TRIMR</name>
<keyword evidence="3" id="KW-1185">Reference proteome</keyword>
<dbReference type="InterPro" id="IPR031973">
    <property type="entry name" value="Deltameth_res_prag01"/>
</dbReference>
<evidence type="ECO:0000256" key="1">
    <source>
        <dbReference type="SAM" id="Phobius"/>
    </source>
</evidence>
<keyword evidence="1" id="KW-1133">Transmembrane helix</keyword>
<organism evidence="3 4">
    <name type="scientific">Trichuris muris</name>
    <name type="common">Mouse whipworm</name>
    <dbReference type="NCBI Taxonomy" id="70415"/>
    <lineage>
        <taxon>Eukaryota</taxon>
        <taxon>Metazoa</taxon>
        <taxon>Ecdysozoa</taxon>
        <taxon>Nematoda</taxon>
        <taxon>Enoplea</taxon>
        <taxon>Dorylaimia</taxon>
        <taxon>Trichinellida</taxon>
        <taxon>Trichuridae</taxon>
        <taxon>Trichuris</taxon>
    </lineage>
</organism>
<evidence type="ECO:0000313" key="3">
    <source>
        <dbReference type="Proteomes" id="UP000046395"/>
    </source>
</evidence>
<evidence type="ECO:0000313" key="4">
    <source>
        <dbReference type="WBParaSite" id="TMUE_2000009511.1"/>
    </source>
</evidence>
<keyword evidence="1" id="KW-0812">Transmembrane</keyword>
<dbReference type="AlphaFoldDB" id="A0A5S6QQ96"/>
<feature type="domain" description="Deltamethrin resistance protein prag01" evidence="2">
    <location>
        <begin position="31"/>
        <end position="75"/>
    </location>
</feature>
<dbReference type="WBParaSite" id="TMUE_2000009511.1">
    <property type="protein sequence ID" value="TMUE_2000009511.1"/>
    <property type="gene ID" value="WBGene00294229"/>
</dbReference>
<dbReference type="Pfam" id="PF16020">
    <property type="entry name" value="Deltameth_res"/>
    <property type="match status" value="1"/>
</dbReference>
<feature type="transmembrane region" description="Helical" evidence="1">
    <location>
        <begin position="50"/>
        <end position="72"/>
    </location>
</feature>
<reference evidence="4" key="1">
    <citation type="submission" date="2019-12" db="UniProtKB">
        <authorList>
            <consortium name="WormBaseParasite"/>
        </authorList>
    </citation>
    <scope>IDENTIFICATION</scope>
</reference>
<keyword evidence="1" id="KW-0472">Membrane</keyword>
<evidence type="ECO:0000259" key="2">
    <source>
        <dbReference type="Pfam" id="PF16020"/>
    </source>
</evidence>
<proteinExistence type="predicted"/>
<protein>
    <submittedName>
        <fullName evidence="4">Deltameth_res domain-containing protein</fullName>
    </submittedName>
</protein>
<accession>A0A5S6QQ96</accession>